<dbReference type="GO" id="GO:0006796">
    <property type="term" value="P:phosphate-containing compound metabolic process"/>
    <property type="evidence" value="ECO:0007669"/>
    <property type="project" value="UniProtKB-ARBA"/>
</dbReference>
<comment type="caution">
    <text evidence="7">The sequence shown here is derived from an EMBL/GenBank/DDBJ whole genome shotgun (WGS) entry which is preliminary data.</text>
</comment>
<dbReference type="PANTHER" id="PTHR10584">
    <property type="entry name" value="SUGAR KINASE"/>
    <property type="match status" value="1"/>
</dbReference>
<dbReference type="InterPro" id="IPR029056">
    <property type="entry name" value="Ribokinase-like"/>
</dbReference>
<dbReference type="EMBL" id="BDIP01002827">
    <property type="protein sequence ID" value="GIQ86887.1"/>
    <property type="molecule type" value="Genomic_DNA"/>
</dbReference>
<feature type="domain" description="Carbohydrate kinase PfkB" evidence="6">
    <location>
        <begin position="25"/>
        <end position="257"/>
    </location>
</feature>
<dbReference type="Gene3D" id="3.40.1190.20">
    <property type="match status" value="1"/>
</dbReference>
<dbReference type="PRINTS" id="PR00990">
    <property type="entry name" value="RIBOKINASE"/>
</dbReference>
<evidence type="ECO:0000256" key="2">
    <source>
        <dbReference type="ARBA" id="ARBA00022679"/>
    </source>
</evidence>
<dbReference type="InterPro" id="IPR002139">
    <property type="entry name" value="Ribo/fructo_kinase"/>
</dbReference>
<comment type="similarity">
    <text evidence="1 4">Belongs to the carbohydrate kinase PfkB family.</text>
</comment>
<evidence type="ECO:0000313" key="7">
    <source>
        <dbReference type="EMBL" id="GIQ86887.1"/>
    </source>
</evidence>
<evidence type="ECO:0000313" key="8">
    <source>
        <dbReference type="Proteomes" id="UP000265618"/>
    </source>
</evidence>
<dbReference type="GO" id="GO:0016301">
    <property type="term" value="F:kinase activity"/>
    <property type="evidence" value="ECO:0007669"/>
    <property type="project" value="UniProtKB-KW"/>
</dbReference>
<dbReference type="InterPro" id="IPR011611">
    <property type="entry name" value="PfkB_dom"/>
</dbReference>
<organism evidence="7 8">
    <name type="scientific">Kipferlia bialata</name>
    <dbReference type="NCBI Taxonomy" id="797122"/>
    <lineage>
        <taxon>Eukaryota</taxon>
        <taxon>Metamonada</taxon>
        <taxon>Carpediemonas-like organisms</taxon>
        <taxon>Kipferlia</taxon>
    </lineage>
</organism>
<feature type="compositionally biased region" description="Basic and acidic residues" evidence="5">
    <location>
        <begin position="259"/>
        <end position="272"/>
    </location>
</feature>
<dbReference type="PANTHER" id="PTHR10584:SF166">
    <property type="entry name" value="RIBOKINASE"/>
    <property type="match status" value="1"/>
</dbReference>
<evidence type="ECO:0000256" key="4">
    <source>
        <dbReference type="RuleBase" id="RU003704"/>
    </source>
</evidence>
<dbReference type="Proteomes" id="UP000265618">
    <property type="component" value="Unassembled WGS sequence"/>
</dbReference>
<evidence type="ECO:0000256" key="3">
    <source>
        <dbReference type="ARBA" id="ARBA00022777"/>
    </source>
</evidence>
<evidence type="ECO:0000256" key="5">
    <source>
        <dbReference type="SAM" id="MobiDB-lite"/>
    </source>
</evidence>
<accession>A0A9K3D282</accession>
<evidence type="ECO:0000259" key="6">
    <source>
        <dbReference type="Pfam" id="PF00294"/>
    </source>
</evidence>
<gene>
    <name evidence="7" type="ORF">KIPB_008818</name>
</gene>
<protein>
    <submittedName>
        <fullName evidence="7">Ribokinase</fullName>
    </submittedName>
</protein>
<feature type="non-terminal residue" evidence="7">
    <location>
        <position position="1"/>
    </location>
</feature>
<dbReference type="SUPFAM" id="SSF53613">
    <property type="entry name" value="Ribokinase-like"/>
    <property type="match status" value="1"/>
</dbReference>
<evidence type="ECO:0000256" key="1">
    <source>
        <dbReference type="ARBA" id="ARBA00010688"/>
    </source>
</evidence>
<dbReference type="Pfam" id="PF00294">
    <property type="entry name" value="PfkB"/>
    <property type="match status" value="1"/>
</dbReference>
<sequence>VCIPICHTGDPEGHAALVYINRSGIWVDSHGSNMIIIDKGANLETDWETVYAANRDALDRASLFLFQSELEADKLRTIVKKASECPGTVLWNPAPYMGGLSDLLPHCDIVAPNENEFVQLYNESQAGVSPPLTVDVIVSCTAEEMHKYCSVLGVRTVIVTLGKHGCHVSVFPKDTEGAEASNLYTRVPALSGVTAVDTTGAGDAFIGGFAACFVETASSDASSDTAWYERVVEAARFGCVTAGLQVQLPGTAQAMPTRHRIEAERERQRQME</sequence>
<name>A0A9K3D282_9EUKA</name>
<dbReference type="InterPro" id="IPR002173">
    <property type="entry name" value="Carboh/pur_kinase_PfkB_CS"/>
</dbReference>
<dbReference type="PROSITE" id="PS00584">
    <property type="entry name" value="PFKB_KINASES_2"/>
    <property type="match status" value="1"/>
</dbReference>
<feature type="region of interest" description="Disordered" evidence="5">
    <location>
        <begin position="253"/>
        <end position="272"/>
    </location>
</feature>
<keyword evidence="3 4" id="KW-0418">Kinase</keyword>
<dbReference type="AlphaFoldDB" id="A0A9K3D282"/>
<keyword evidence="8" id="KW-1185">Reference proteome</keyword>
<keyword evidence="2 4" id="KW-0808">Transferase</keyword>
<reference evidence="7 8" key="1">
    <citation type="journal article" date="2018" name="PLoS ONE">
        <title>The draft genome of Kipferlia bialata reveals reductive genome evolution in fornicate parasites.</title>
        <authorList>
            <person name="Tanifuji G."/>
            <person name="Takabayashi S."/>
            <person name="Kume K."/>
            <person name="Takagi M."/>
            <person name="Nakayama T."/>
            <person name="Kamikawa R."/>
            <person name="Inagaki Y."/>
            <person name="Hashimoto T."/>
        </authorList>
    </citation>
    <scope>NUCLEOTIDE SEQUENCE [LARGE SCALE GENOMIC DNA]</scope>
    <source>
        <strain evidence="7">NY0173</strain>
    </source>
</reference>
<proteinExistence type="inferred from homology"/>